<dbReference type="Proteomes" id="UP000287188">
    <property type="component" value="Unassembled WGS sequence"/>
</dbReference>
<dbReference type="GO" id="GO:0015267">
    <property type="term" value="F:channel activity"/>
    <property type="evidence" value="ECO:0007669"/>
    <property type="project" value="InterPro"/>
</dbReference>
<keyword evidence="7" id="KW-1185">Reference proteome</keyword>
<accession>A0A402AXL2</accession>
<dbReference type="SUPFAM" id="SSF81338">
    <property type="entry name" value="Aquaporin-like"/>
    <property type="match status" value="1"/>
</dbReference>
<evidence type="ECO:0000313" key="6">
    <source>
        <dbReference type="EMBL" id="GCE23852.1"/>
    </source>
</evidence>
<gene>
    <name evidence="6" type="ORF">KDK_76520</name>
</gene>
<protein>
    <submittedName>
        <fullName evidence="6">Uncharacterized protein</fullName>
    </submittedName>
</protein>
<organism evidence="6 7">
    <name type="scientific">Dictyobacter kobayashii</name>
    <dbReference type="NCBI Taxonomy" id="2014872"/>
    <lineage>
        <taxon>Bacteria</taxon>
        <taxon>Bacillati</taxon>
        <taxon>Chloroflexota</taxon>
        <taxon>Ktedonobacteria</taxon>
        <taxon>Ktedonobacterales</taxon>
        <taxon>Dictyobacteraceae</taxon>
        <taxon>Dictyobacter</taxon>
    </lineage>
</organism>
<name>A0A402AXL2_9CHLR</name>
<evidence type="ECO:0000256" key="1">
    <source>
        <dbReference type="ARBA" id="ARBA00004141"/>
    </source>
</evidence>
<feature type="transmembrane region" description="Helical" evidence="5">
    <location>
        <begin position="14"/>
        <end position="38"/>
    </location>
</feature>
<dbReference type="Pfam" id="PF00230">
    <property type="entry name" value="MIP"/>
    <property type="match status" value="1"/>
</dbReference>
<evidence type="ECO:0000256" key="2">
    <source>
        <dbReference type="ARBA" id="ARBA00022692"/>
    </source>
</evidence>
<comment type="subcellular location">
    <subcellularLocation>
        <location evidence="1">Membrane</location>
        <topology evidence="1">Multi-pass membrane protein</topology>
    </subcellularLocation>
</comment>
<evidence type="ECO:0000256" key="5">
    <source>
        <dbReference type="SAM" id="Phobius"/>
    </source>
</evidence>
<dbReference type="EMBL" id="BIFS01000002">
    <property type="protein sequence ID" value="GCE23852.1"/>
    <property type="molecule type" value="Genomic_DNA"/>
</dbReference>
<dbReference type="InterPro" id="IPR023271">
    <property type="entry name" value="Aquaporin-like"/>
</dbReference>
<sequence length="56" mass="6019">MTIAFLIARRIKPVLGLCYILAQLAGGILGALMLSVVFPVRSGNLLNWVHLASPMV</sequence>
<keyword evidence="2 5" id="KW-0812">Transmembrane</keyword>
<reference evidence="7" key="1">
    <citation type="submission" date="2018-12" db="EMBL/GenBank/DDBJ databases">
        <title>Tengunoibacter tsumagoiensis gen. nov., sp. nov., Dictyobacter kobayashii sp. nov., D. alpinus sp. nov., and D. joshuensis sp. nov. and description of Dictyobacteraceae fam. nov. within the order Ktedonobacterales isolated from Tengu-no-mugimeshi.</title>
        <authorList>
            <person name="Wang C.M."/>
            <person name="Zheng Y."/>
            <person name="Sakai Y."/>
            <person name="Toyoda A."/>
            <person name="Minakuchi Y."/>
            <person name="Abe K."/>
            <person name="Yokota A."/>
            <person name="Yabe S."/>
        </authorList>
    </citation>
    <scope>NUCLEOTIDE SEQUENCE [LARGE SCALE GENOMIC DNA]</scope>
    <source>
        <strain evidence="7">Uno11</strain>
    </source>
</reference>
<dbReference type="GO" id="GO:0016020">
    <property type="term" value="C:membrane"/>
    <property type="evidence" value="ECO:0007669"/>
    <property type="project" value="UniProtKB-SubCell"/>
</dbReference>
<keyword evidence="4 5" id="KW-0472">Membrane</keyword>
<dbReference type="Gene3D" id="1.20.1080.10">
    <property type="entry name" value="Glycerol uptake facilitator protein"/>
    <property type="match status" value="1"/>
</dbReference>
<dbReference type="AlphaFoldDB" id="A0A402AXL2"/>
<keyword evidence="3 5" id="KW-1133">Transmembrane helix</keyword>
<comment type="caution">
    <text evidence="6">The sequence shown here is derived from an EMBL/GenBank/DDBJ whole genome shotgun (WGS) entry which is preliminary data.</text>
</comment>
<evidence type="ECO:0000256" key="3">
    <source>
        <dbReference type="ARBA" id="ARBA00022989"/>
    </source>
</evidence>
<dbReference type="InterPro" id="IPR000425">
    <property type="entry name" value="MIP"/>
</dbReference>
<proteinExistence type="predicted"/>
<evidence type="ECO:0000256" key="4">
    <source>
        <dbReference type="ARBA" id="ARBA00023136"/>
    </source>
</evidence>
<evidence type="ECO:0000313" key="7">
    <source>
        <dbReference type="Proteomes" id="UP000287188"/>
    </source>
</evidence>